<dbReference type="Proteomes" id="UP000654918">
    <property type="component" value="Unassembled WGS sequence"/>
</dbReference>
<keyword evidence="2" id="KW-1185">Reference proteome</keyword>
<evidence type="ECO:0000313" key="1">
    <source>
        <dbReference type="EMBL" id="KAF6814417.1"/>
    </source>
</evidence>
<protein>
    <submittedName>
        <fullName evidence="1">Uncharacterized protein</fullName>
    </submittedName>
</protein>
<sequence>MTAAYSTPGLIIPGAIQHVFPDDSVTVSNVWTTPRLEDTSGRESQTLPMVEELRHLGSAGAPPRGIAVSTYLTPPVHFTRHQQMRFQTPETK</sequence>
<proteinExistence type="predicted"/>
<reference evidence="1" key="1">
    <citation type="journal article" date="2020" name="Phytopathology">
        <title>Genome Sequence Resources of Colletotrichum truncatum, C. plurivorum, C. musicola, and C. sojae: Four Species Pathogenic to Soybean (Glycine max).</title>
        <authorList>
            <person name="Rogerio F."/>
            <person name="Boufleur T.R."/>
            <person name="Ciampi-Guillardi M."/>
            <person name="Sukno S.A."/>
            <person name="Thon M.R."/>
            <person name="Massola Junior N.S."/>
            <person name="Baroncelli R."/>
        </authorList>
    </citation>
    <scope>NUCLEOTIDE SEQUENCE</scope>
    <source>
        <strain evidence="1">LFN00145</strain>
    </source>
</reference>
<accession>A0A8H6JK51</accession>
<dbReference type="EMBL" id="WIGO01000381">
    <property type="protein sequence ID" value="KAF6814417.1"/>
    <property type="molecule type" value="Genomic_DNA"/>
</dbReference>
<evidence type="ECO:0000313" key="2">
    <source>
        <dbReference type="Proteomes" id="UP000654918"/>
    </source>
</evidence>
<organism evidence="1 2">
    <name type="scientific">Colletotrichum plurivorum</name>
    <dbReference type="NCBI Taxonomy" id="2175906"/>
    <lineage>
        <taxon>Eukaryota</taxon>
        <taxon>Fungi</taxon>
        <taxon>Dikarya</taxon>
        <taxon>Ascomycota</taxon>
        <taxon>Pezizomycotina</taxon>
        <taxon>Sordariomycetes</taxon>
        <taxon>Hypocreomycetidae</taxon>
        <taxon>Glomerellales</taxon>
        <taxon>Glomerellaceae</taxon>
        <taxon>Colletotrichum</taxon>
        <taxon>Colletotrichum orchidearum species complex</taxon>
    </lineage>
</organism>
<dbReference type="AlphaFoldDB" id="A0A8H6JK51"/>
<gene>
    <name evidence="1" type="ORF">CPLU01_14405</name>
</gene>
<name>A0A8H6JK51_9PEZI</name>
<comment type="caution">
    <text evidence="1">The sequence shown here is derived from an EMBL/GenBank/DDBJ whole genome shotgun (WGS) entry which is preliminary data.</text>
</comment>